<feature type="domain" description="F-box" evidence="2">
    <location>
        <begin position="74"/>
        <end position="108"/>
    </location>
</feature>
<gene>
    <name evidence="3" type="ORF">PROQFM164_S02g003034</name>
</gene>
<sequence length="392" mass="45197">MQPRHKLPSRPSRLGQSIPGDEESRLLLGGEKKNWDQIEKQEMSRVKQGVRSFCIKISSIPSILSQIIRKRTRILSLEESVLHDIYKHLPLVDKACLSLTCKQLYDLFGAILKEKELEFPRLLLIGIPILYVNSSKVPRNQLLLRLESRNWAYCGRCLKLHPRKEFIRESLARPALERSCADYAGIVDLCRRPTPGQTKFGPFTFYRIGSWPFLRHSCSLPTTPDYKARFAMRISLNEFNQLEMSASYGIFFSSPETLKAVPIFHCPHWDLTTLMGRKDATQVCPGCRTISIRHRLPESKGRNVVVFEVWRILGNRRAPDYRWLDNCRLTGPSYGHDISREESSQSGTRTIYDTWEGKYHGARFCQQVDGPTPTLDYNMAKKLKIAYKHGLI</sequence>
<evidence type="ECO:0000313" key="4">
    <source>
        <dbReference type="Proteomes" id="UP000030686"/>
    </source>
</evidence>
<dbReference type="InterPro" id="IPR001810">
    <property type="entry name" value="F-box_dom"/>
</dbReference>
<dbReference type="CDD" id="cd09917">
    <property type="entry name" value="F-box_SF"/>
    <property type="match status" value="1"/>
</dbReference>
<evidence type="ECO:0000256" key="1">
    <source>
        <dbReference type="SAM" id="MobiDB-lite"/>
    </source>
</evidence>
<proteinExistence type="predicted"/>
<reference evidence="3" key="1">
    <citation type="journal article" date="2014" name="Nat. Commun.">
        <title>Multiple recent horizontal transfers of a large genomic region in cheese making fungi.</title>
        <authorList>
            <person name="Cheeseman K."/>
            <person name="Ropars J."/>
            <person name="Renault P."/>
            <person name="Dupont J."/>
            <person name="Gouzy J."/>
            <person name="Branca A."/>
            <person name="Abraham A.L."/>
            <person name="Ceppi M."/>
            <person name="Conseiller E."/>
            <person name="Debuchy R."/>
            <person name="Malagnac F."/>
            <person name="Goarin A."/>
            <person name="Silar P."/>
            <person name="Lacoste S."/>
            <person name="Sallet E."/>
            <person name="Bensimon A."/>
            <person name="Giraud T."/>
            <person name="Brygoo Y."/>
        </authorList>
    </citation>
    <scope>NUCLEOTIDE SEQUENCE [LARGE SCALE GENOMIC DNA]</scope>
    <source>
        <strain evidence="3">FM164</strain>
    </source>
</reference>
<feature type="region of interest" description="Disordered" evidence="1">
    <location>
        <begin position="1"/>
        <end position="23"/>
    </location>
</feature>
<evidence type="ECO:0000259" key="2">
    <source>
        <dbReference type="Pfam" id="PF00646"/>
    </source>
</evidence>
<dbReference type="OrthoDB" id="4454461at2759"/>
<accession>W6Q848</accession>
<dbReference type="Proteomes" id="UP000030686">
    <property type="component" value="Unassembled WGS sequence"/>
</dbReference>
<dbReference type="AlphaFoldDB" id="W6Q848"/>
<protein>
    <submittedName>
        <fullName evidence="3">Genomic scaffold, ProqFM164S02</fullName>
    </submittedName>
</protein>
<name>W6Q848_PENRF</name>
<dbReference type="EMBL" id="HG792016">
    <property type="protein sequence ID" value="CDM32883.1"/>
    <property type="molecule type" value="Genomic_DNA"/>
</dbReference>
<keyword evidence="4" id="KW-1185">Reference proteome</keyword>
<organism evidence="3 4">
    <name type="scientific">Penicillium roqueforti (strain FM164)</name>
    <dbReference type="NCBI Taxonomy" id="1365484"/>
    <lineage>
        <taxon>Eukaryota</taxon>
        <taxon>Fungi</taxon>
        <taxon>Dikarya</taxon>
        <taxon>Ascomycota</taxon>
        <taxon>Pezizomycotina</taxon>
        <taxon>Eurotiomycetes</taxon>
        <taxon>Eurotiomycetidae</taxon>
        <taxon>Eurotiales</taxon>
        <taxon>Aspergillaceae</taxon>
        <taxon>Penicillium</taxon>
    </lineage>
</organism>
<evidence type="ECO:0000313" key="3">
    <source>
        <dbReference type="EMBL" id="CDM32883.1"/>
    </source>
</evidence>
<dbReference type="Pfam" id="PF00646">
    <property type="entry name" value="F-box"/>
    <property type="match status" value="1"/>
</dbReference>